<reference evidence="12 13" key="1">
    <citation type="submission" date="2021-02" db="EMBL/GenBank/DDBJ databases">
        <title>Plant Genome Project.</title>
        <authorList>
            <person name="Zhang R.-G."/>
        </authorList>
    </citation>
    <scope>NUCLEOTIDE SEQUENCE [LARGE SCALE GENOMIC DNA]</scope>
    <source>
        <tissue evidence="12">Leaves</tissue>
    </source>
</reference>
<sequence>MNSKLFFSCFIIFCSCFFVGYSREIQRVDNIGLNPTGGNVVGGGGGNGSMACVTKLLPCKLYLKSEGPPPATCCMPMKEVVAHDAECLCNALNNPEIMKSFNVTIDEAIVLAEACGANADLSKCKAATPPTSSPNAPSTPTNSSIATNSSTDGSSSNNTIITPPSSDAANGISHFAGLGFFAFFVGLLAV</sequence>
<keyword evidence="3" id="KW-1003">Cell membrane</keyword>
<dbReference type="Pfam" id="PF14368">
    <property type="entry name" value="LTP_2"/>
    <property type="match status" value="1"/>
</dbReference>
<evidence type="ECO:0000256" key="8">
    <source>
        <dbReference type="ARBA" id="ARBA00023288"/>
    </source>
</evidence>
<proteinExistence type="inferred from homology"/>
<keyword evidence="13" id="KW-1185">Reference proteome</keyword>
<comment type="caution">
    <text evidence="12">The sequence shown here is derived from an EMBL/GenBank/DDBJ whole genome shotgun (WGS) entry which is preliminary data.</text>
</comment>
<dbReference type="Gene3D" id="1.10.110.10">
    <property type="entry name" value="Plant lipid-transfer and hydrophobic proteins"/>
    <property type="match status" value="1"/>
</dbReference>
<dbReference type="InterPro" id="IPR036312">
    <property type="entry name" value="Bifun_inhib/LTP/seed_sf"/>
</dbReference>
<dbReference type="Proteomes" id="UP000827721">
    <property type="component" value="Unassembled WGS sequence"/>
</dbReference>
<evidence type="ECO:0000256" key="7">
    <source>
        <dbReference type="ARBA" id="ARBA00023180"/>
    </source>
</evidence>
<evidence type="ECO:0000313" key="12">
    <source>
        <dbReference type="EMBL" id="KAH7549423.1"/>
    </source>
</evidence>
<dbReference type="EMBL" id="JAFEMO010000013">
    <property type="protein sequence ID" value="KAH7549423.1"/>
    <property type="molecule type" value="Genomic_DNA"/>
</dbReference>
<dbReference type="PANTHER" id="PTHR33044">
    <property type="entry name" value="BIFUNCTIONAL INHIBITOR/LIPID-TRANSFER PROTEIN/SEED STORAGE 2S ALBUMIN SUPERFAMILY PROTEIN-RELATED"/>
    <property type="match status" value="1"/>
</dbReference>
<protein>
    <recommendedName>
        <fullName evidence="11">Bifunctional inhibitor/plant lipid transfer protein/seed storage helical domain-containing protein</fullName>
    </recommendedName>
</protein>
<feature type="domain" description="Bifunctional inhibitor/plant lipid transfer protein/seed storage helical" evidence="11">
    <location>
        <begin position="52"/>
        <end position="124"/>
    </location>
</feature>
<keyword evidence="4" id="KW-0336">GPI-anchor</keyword>
<feature type="signal peptide" evidence="10">
    <location>
        <begin position="1"/>
        <end position="22"/>
    </location>
</feature>
<evidence type="ECO:0000256" key="9">
    <source>
        <dbReference type="SAM" id="MobiDB-lite"/>
    </source>
</evidence>
<evidence type="ECO:0000313" key="13">
    <source>
        <dbReference type="Proteomes" id="UP000827721"/>
    </source>
</evidence>
<keyword evidence="5 10" id="KW-0732">Signal</keyword>
<dbReference type="PROSITE" id="PS51257">
    <property type="entry name" value="PROKAR_LIPOPROTEIN"/>
    <property type="match status" value="1"/>
</dbReference>
<keyword evidence="7" id="KW-0325">Glycoprotein</keyword>
<evidence type="ECO:0000256" key="3">
    <source>
        <dbReference type="ARBA" id="ARBA00022475"/>
    </source>
</evidence>
<dbReference type="InterPro" id="IPR043325">
    <property type="entry name" value="LTSS"/>
</dbReference>
<organism evidence="12 13">
    <name type="scientific">Xanthoceras sorbifolium</name>
    <dbReference type="NCBI Taxonomy" id="99658"/>
    <lineage>
        <taxon>Eukaryota</taxon>
        <taxon>Viridiplantae</taxon>
        <taxon>Streptophyta</taxon>
        <taxon>Embryophyta</taxon>
        <taxon>Tracheophyta</taxon>
        <taxon>Spermatophyta</taxon>
        <taxon>Magnoliopsida</taxon>
        <taxon>eudicotyledons</taxon>
        <taxon>Gunneridae</taxon>
        <taxon>Pentapetalae</taxon>
        <taxon>rosids</taxon>
        <taxon>malvids</taxon>
        <taxon>Sapindales</taxon>
        <taxon>Sapindaceae</taxon>
        <taxon>Xanthoceroideae</taxon>
        <taxon>Xanthoceras</taxon>
    </lineage>
</organism>
<evidence type="ECO:0000259" key="11">
    <source>
        <dbReference type="Pfam" id="PF14368"/>
    </source>
</evidence>
<feature type="chain" id="PRO_5046930236" description="Bifunctional inhibitor/plant lipid transfer protein/seed storage helical domain-containing protein" evidence="10">
    <location>
        <begin position="23"/>
        <end position="190"/>
    </location>
</feature>
<keyword evidence="4" id="KW-0472">Membrane</keyword>
<evidence type="ECO:0000256" key="10">
    <source>
        <dbReference type="SAM" id="SignalP"/>
    </source>
</evidence>
<evidence type="ECO:0000256" key="5">
    <source>
        <dbReference type="ARBA" id="ARBA00022729"/>
    </source>
</evidence>
<keyword evidence="8" id="KW-0449">Lipoprotein</keyword>
<keyword evidence="6" id="KW-1015">Disulfide bond</keyword>
<dbReference type="SUPFAM" id="SSF47699">
    <property type="entry name" value="Bifunctional inhibitor/lipid-transfer protein/seed storage 2S albumin"/>
    <property type="match status" value="1"/>
</dbReference>
<comment type="subcellular location">
    <subcellularLocation>
        <location evidence="1">Cell membrane</location>
        <topology evidence="1">Lipid-anchor</topology>
        <topology evidence="1">GPI-anchor</topology>
    </subcellularLocation>
</comment>
<feature type="region of interest" description="Disordered" evidence="9">
    <location>
        <begin position="126"/>
        <end position="162"/>
    </location>
</feature>
<dbReference type="CDD" id="cd00010">
    <property type="entry name" value="AAI_LTSS"/>
    <property type="match status" value="1"/>
</dbReference>
<dbReference type="InterPro" id="IPR016140">
    <property type="entry name" value="Bifunc_inhib/LTP/seed_store"/>
</dbReference>
<evidence type="ECO:0000256" key="4">
    <source>
        <dbReference type="ARBA" id="ARBA00022622"/>
    </source>
</evidence>
<gene>
    <name evidence="12" type="ORF">JRO89_XS13G0030200</name>
</gene>
<comment type="similarity">
    <text evidence="2">Belongs to the plant LTP family.</text>
</comment>
<name>A0ABQ8H690_9ROSI</name>
<evidence type="ECO:0000256" key="2">
    <source>
        <dbReference type="ARBA" id="ARBA00009748"/>
    </source>
</evidence>
<evidence type="ECO:0000256" key="6">
    <source>
        <dbReference type="ARBA" id="ARBA00023157"/>
    </source>
</evidence>
<evidence type="ECO:0000256" key="1">
    <source>
        <dbReference type="ARBA" id="ARBA00004609"/>
    </source>
</evidence>
<accession>A0ABQ8H690</accession>